<dbReference type="AlphaFoldDB" id="A0A398CAV7"/>
<dbReference type="EMBL" id="QXJC01000003">
    <property type="protein sequence ID" value="RID98117.1"/>
    <property type="molecule type" value="Genomic_DNA"/>
</dbReference>
<gene>
    <name evidence="3" type="ORF">D3F03_07525</name>
</gene>
<evidence type="ECO:0000256" key="1">
    <source>
        <dbReference type="SAM" id="MobiDB-lite"/>
    </source>
</evidence>
<feature type="transmembrane region" description="Helical" evidence="2">
    <location>
        <begin position="12"/>
        <end position="41"/>
    </location>
</feature>
<evidence type="ECO:0000313" key="3">
    <source>
        <dbReference type="EMBL" id="RID98117.1"/>
    </source>
</evidence>
<keyword evidence="2" id="KW-0812">Transmembrane</keyword>
<evidence type="ECO:0000256" key="2">
    <source>
        <dbReference type="SAM" id="Phobius"/>
    </source>
</evidence>
<organism evidence="3 4">
    <name type="scientific">Simplicispira hankyongi</name>
    <dbReference type="NCBI Taxonomy" id="2315688"/>
    <lineage>
        <taxon>Bacteria</taxon>
        <taxon>Pseudomonadati</taxon>
        <taxon>Pseudomonadota</taxon>
        <taxon>Betaproteobacteria</taxon>
        <taxon>Burkholderiales</taxon>
        <taxon>Comamonadaceae</taxon>
        <taxon>Simplicispira</taxon>
    </lineage>
</organism>
<feature type="region of interest" description="Disordered" evidence="1">
    <location>
        <begin position="69"/>
        <end position="124"/>
    </location>
</feature>
<sequence>MDQVLNRLASWLLRAVVLVAGLVVFLSLLTAVLLLAALWGLRALWARITGRPVVPWVMGVDPRSAWRAAASRGAWRRQGQATAEPEQPPTPPQTGAAGPLMRPLPGTDEVTDVQPRPPRAPKDD</sequence>
<feature type="compositionally biased region" description="Low complexity" evidence="1">
    <location>
        <begin position="69"/>
        <end position="85"/>
    </location>
</feature>
<keyword evidence="2" id="KW-1133">Transmembrane helix</keyword>
<dbReference type="Proteomes" id="UP000266302">
    <property type="component" value="Unassembled WGS sequence"/>
</dbReference>
<comment type="caution">
    <text evidence="3">The sequence shown here is derived from an EMBL/GenBank/DDBJ whole genome shotgun (WGS) entry which is preliminary data.</text>
</comment>
<name>A0A398CAV7_9BURK</name>
<proteinExistence type="predicted"/>
<evidence type="ECO:0000313" key="4">
    <source>
        <dbReference type="Proteomes" id="UP000266302"/>
    </source>
</evidence>
<reference evidence="3 4" key="1">
    <citation type="submission" date="2018-09" db="EMBL/GenBank/DDBJ databases">
        <title>Draft genome of Simplicispira sp. NY-02.</title>
        <authorList>
            <person name="Im W.T."/>
        </authorList>
    </citation>
    <scope>NUCLEOTIDE SEQUENCE [LARGE SCALE GENOMIC DNA]</scope>
    <source>
        <strain evidence="3 4">NY-02</strain>
    </source>
</reference>
<keyword evidence="4" id="KW-1185">Reference proteome</keyword>
<keyword evidence="2" id="KW-0472">Membrane</keyword>
<accession>A0A398CAV7</accession>
<protein>
    <submittedName>
        <fullName evidence="3">Uncharacterized protein</fullName>
    </submittedName>
</protein>